<proteinExistence type="predicted"/>
<sequence length="193" mass="21783">MIAVSVICHRVEKDLSRFRGRVQSGSLLPLMTAFWKSLKDDHHFRERATSSSRWKEFSFRISPQMKKGFRTEFASITSDTPPSLLPHSLYILIIYGRLQNLNQNRKPQLHSVAALKHHHRPSPLNLQQSSLNLHLPPPGPRPAGSCAKPPDTVAINIPGTRFRFWRAAHKENGGGNLARAPVPMRTCANTAWN</sequence>
<dbReference type="AlphaFoldDB" id="A0AAV4X6Q9"/>
<name>A0AAV4X6Q9_9ARAC</name>
<dbReference type="EMBL" id="BPLQ01015712">
    <property type="protein sequence ID" value="GIY90328.1"/>
    <property type="molecule type" value="Genomic_DNA"/>
</dbReference>
<organism evidence="1 2">
    <name type="scientific">Caerostris darwini</name>
    <dbReference type="NCBI Taxonomy" id="1538125"/>
    <lineage>
        <taxon>Eukaryota</taxon>
        <taxon>Metazoa</taxon>
        <taxon>Ecdysozoa</taxon>
        <taxon>Arthropoda</taxon>
        <taxon>Chelicerata</taxon>
        <taxon>Arachnida</taxon>
        <taxon>Araneae</taxon>
        <taxon>Araneomorphae</taxon>
        <taxon>Entelegynae</taxon>
        <taxon>Araneoidea</taxon>
        <taxon>Araneidae</taxon>
        <taxon>Caerostris</taxon>
    </lineage>
</organism>
<evidence type="ECO:0000313" key="1">
    <source>
        <dbReference type="EMBL" id="GIY90328.1"/>
    </source>
</evidence>
<protein>
    <submittedName>
        <fullName evidence="1">Uncharacterized protein</fullName>
    </submittedName>
</protein>
<keyword evidence="2" id="KW-1185">Reference proteome</keyword>
<gene>
    <name evidence="1" type="ORF">CDAR_417051</name>
</gene>
<comment type="caution">
    <text evidence="1">The sequence shown here is derived from an EMBL/GenBank/DDBJ whole genome shotgun (WGS) entry which is preliminary data.</text>
</comment>
<evidence type="ECO:0000313" key="2">
    <source>
        <dbReference type="Proteomes" id="UP001054837"/>
    </source>
</evidence>
<dbReference type="Proteomes" id="UP001054837">
    <property type="component" value="Unassembled WGS sequence"/>
</dbReference>
<reference evidence="1 2" key="1">
    <citation type="submission" date="2021-06" db="EMBL/GenBank/DDBJ databases">
        <title>Caerostris darwini draft genome.</title>
        <authorList>
            <person name="Kono N."/>
            <person name="Arakawa K."/>
        </authorList>
    </citation>
    <scope>NUCLEOTIDE SEQUENCE [LARGE SCALE GENOMIC DNA]</scope>
</reference>
<accession>A0AAV4X6Q9</accession>